<gene>
    <name evidence="4" type="ORF">IC621_01815</name>
</gene>
<dbReference type="Proteomes" id="UP000626844">
    <property type="component" value="Unassembled WGS sequence"/>
</dbReference>
<evidence type="ECO:0000256" key="2">
    <source>
        <dbReference type="SAM" id="SignalP"/>
    </source>
</evidence>
<dbReference type="Pfam" id="PF00144">
    <property type="entry name" value="Beta-lactamase"/>
    <property type="match status" value="1"/>
</dbReference>
<dbReference type="AlphaFoldDB" id="A0A926NCD4"/>
<dbReference type="SUPFAM" id="SSF56601">
    <property type="entry name" value="beta-lactamase/transpeptidase-like"/>
    <property type="match status" value="1"/>
</dbReference>
<reference evidence="4" key="1">
    <citation type="submission" date="2020-09" db="EMBL/GenBank/DDBJ databases">
        <title>A novel bacterium of genus Bacillus, isolated from South China Sea.</title>
        <authorList>
            <person name="Huang H."/>
            <person name="Mo K."/>
            <person name="Hu Y."/>
        </authorList>
    </citation>
    <scope>NUCLEOTIDE SEQUENCE</scope>
    <source>
        <strain evidence="4">IB182487</strain>
    </source>
</reference>
<accession>A0A926NCD4</accession>
<dbReference type="InterPro" id="IPR050789">
    <property type="entry name" value="Diverse_Enzym_Activities"/>
</dbReference>
<sequence>MFNRKRLQIFLLMCGSLFLGSISVFAQETEKGRGEQMFSIYPFPWGQPGKSSNVLHKGPFQSAGFTSNLDSIDPIIESALTNRTFSGAVMLTARKGVVVKEGAYGYAYQYEDGSFTKDEQPIRTTESTIFDIASISKLFTSTAILMLYEDNKLQLDDPVSRYLPEFAANDKEQVTIRQLLTHTSGFKAWIPLYQTEGNRDEKIQTVLHYPLDHAPGTTYTYSDLNLITLGALVEKLTNQRLDEFVTKHITKPLGMKDTMYNPPKKLKHRIAATEYQPAIKRGMVWGEVHDENAWSLEGIAGHAGVFSTAKDLAIFGHMILQDGKYKGKQLLEKDTVRLLLDNQTPKFPGDDHSLGWELNQSWYMDALSHSTTLGHTGYTGTSLVISKENETIVVLLTNRVHPNRTTPAINPVRREVARKVADAIPIPAKKQHAMWFAGFGDQLENSLEANLSLEKEAKLTFDSWYRMEGRADSERPDHGSLQITKDGDKWETIKTFKGFSSDWEHSELILPKDTKSIRFLYETDDYGNGRGWYLNNIKVLLSAKDQISVNWKSDSWIKRKN</sequence>
<keyword evidence="5" id="KW-1185">Reference proteome</keyword>
<keyword evidence="1 4" id="KW-0378">Hydrolase</keyword>
<evidence type="ECO:0000259" key="3">
    <source>
        <dbReference type="Pfam" id="PF00144"/>
    </source>
</evidence>
<feature type="signal peptide" evidence="2">
    <location>
        <begin position="1"/>
        <end position="26"/>
    </location>
</feature>
<dbReference type="InterPro" id="IPR012338">
    <property type="entry name" value="Beta-lactam/transpept-like"/>
</dbReference>
<keyword evidence="2" id="KW-0732">Signal</keyword>
<feature type="domain" description="Beta-lactamase-related" evidence="3">
    <location>
        <begin position="75"/>
        <end position="417"/>
    </location>
</feature>
<dbReference type="EMBL" id="JACXAI010000002">
    <property type="protein sequence ID" value="MBD1378954.1"/>
    <property type="molecule type" value="Genomic_DNA"/>
</dbReference>
<dbReference type="InterPro" id="IPR001466">
    <property type="entry name" value="Beta-lactam-related"/>
</dbReference>
<comment type="caution">
    <text evidence="4">The sequence shown here is derived from an EMBL/GenBank/DDBJ whole genome shotgun (WGS) entry which is preliminary data.</text>
</comment>
<evidence type="ECO:0000313" key="5">
    <source>
        <dbReference type="Proteomes" id="UP000626844"/>
    </source>
</evidence>
<protein>
    <submittedName>
        <fullName evidence="4">Serine hydrolase</fullName>
    </submittedName>
</protein>
<dbReference type="PANTHER" id="PTHR43283:SF11">
    <property type="entry name" value="BETA-LACTAMASE-RELATED DOMAIN-CONTAINING PROTEIN"/>
    <property type="match status" value="1"/>
</dbReference>
<evidence type="ECO:0000313" key="4">
    <source>
        <dbReference type="EMBL" id="MBD1378954.1"/>
    </source>
</evidence>
<dbReference type="PANTHER" id="PTHR43283">
    <property type="entry name" value="BETA-LACTAMASE-RELATED"/>
    <property type="match status" value="1"/>
</dbReference>
<evidence type="ECO:0000256" key="1">
    <source>
        <dbReference type="ARBA" id="ARBA00022801"/>
    </source>
</evidence>
<feature type="chain" id="PRO_5036858488" evidence="2">
    <location>
        <begin position="27"/>
        <end position="561"/>
    </location>
</feature>
<dbReference type="Gene3D" id="3.40.710.10">
    <property type="entry name" value="DD-peptidase/beta-lactamase superfamily"/>
    <property type="match status" value="1"/>
</dbReference>
<dbReference type="RefSeq" id="WP_191155165.1">
    <property type="nucleotide sequence ID" value="NZ_JACXAI010000002.1"/>
</dbReference>
<dbReference type="GO" id="GO:0016787">
    <property type="term" value="F:hydrolase activity"/>
    <property type="evidence" value="ECO:0007669"/>
    <property type="project" value="UniProtKB-KW"/>
</dbReference>
<organism evidence="4 5">
    <name type="scientific">Metabacillus arenae</name>
    <dbReference type="NCBI Taxonomy" id="2771434"/>
    <lineage>
        <taxon>Bacteria</taxon>
        <taxon>Bacillati</taxon>
        <taxon>Bacillota</taxon>
        <taxon>Bacilli</taxon>
        <taxon>Bacillales</taxon>
        <taxon>Bacillaceae</taxon>
        <taxon>Metabacillus</taxon>
    </lineage>
</organism>
<name>A0A926NCD4_9BACI</name>
<proteinExistence type="predicted"/>